<dbReference type="Gene3D" id="3.10.350.10">
    <property type="entry name" value="LysM domain"/>
    <property type="match status" value="1"/>
</dbReference>
<feature type="domain" description="LysM" evidence="1">
    <location>
        <begin position="40"/>
        <end position="88"/>
    </location>
</feature>
<dbReference type="InterPro" id="IPR036779">
    <property type="entry name" value="LysM_dom_sf"/>
</dbReference>
<evidence type="ECO:0000313" key="3">
    <source>
        <dbReference type="EMBL" id="CAB4148120.1"/>
    </source>
</evidence>
<gene>
    <name evidence="2" type="ORF">UFOVP325_115</name>
    <name evidence="3" type="ORF">UFOVP430_110</name>
</gene>
<dbReference type="PROSITE" id="PS51782">
    <property type="entry name" value="LYSM"/>
    <property type="match status" value="1"/>
</dbReference>
<proteinExistence type="predicted"/>
<evidence type="ECO:0000313" key="2">
    <source>
        <dbReference type="EMBL" id="CAB4137850.1"/>
    </source>
</evidence>
<organism evidence="2">
    <name type="scientific">uncultured Caudovirales phage</name>
    <dbReference type="NCBI Taxonomy" id="2100421"/>
    <lineage>
        <taxon>Viruses</taxon>
        <taxon>Duplodnaviria</taxon>
        <taxon>Heunggongvirae</taxon>
        <taxon>Uroviricota</taxon>
        <taxon>Caudoviricetes</taxon>
        <taxon>Peduoviridae</taxon>
        <taxon>Maltschvirus</taxon>
        <taxon>Maltschvirus maltsch</taxon>
    </lineage>
</organism>
<name>A0A6J5LYN7_9CAUD</name>
<sequence>MIYSDSRYADGRIFKASDSRSGKAQITVLRSYPILESEYYTMTWQEGDRIDVIAQKVYASSDKWHYIMDYNPEIVDPNGIVPGTQLRLPNA</sequence>
<dbReference type="EMBL" id="LR796338">
    <property type="protein sequence ID" value="CAB4137850.1"/>
    <property type="molecule type" value="Genomic_DNA"/>
</dbReference>
<accession>A0A6J5LYN7</accession>
<protein>
    <submittedName>
        <fullName evidence="2">LysM domain</fullName>
    </submittedName>
</protein>
<dbReference type="InterPro" id="IPR018392">
    <property type="entry name" value="LysM"/>
</dbReference>
<dbReference type="EMBL" id="LR796481">
    <property type="protein sequence ID" value="CAB4148120.1"/>
    <property type="molecule type" value="Genomic_DNA"/>
</dbReference>
<evidence type="ECO:0000259" key="1">
    <source>
        <dbReference type="PROSITE" id="PS51782"/>
    </source>
</evidence>
<reference evidence="2" key="1">
    <citation type="submission" date="2020-04" db="EMBL/GenBank/DDBJ databases">
        <authorList>
            <person name="Chiriac C."/>
            <person name="Salcher M."/>
            <person name="Ghai R."/>
            <person name="Kavagutti S V."/>
        </authorList>
    </citation>
    <scope>NUCLEOTIDE SEQUENCE</scope>
</reference>